<sequence length="225" mass="21329">MASPKNDVPEAHRPTRRRTVVGIIVGVVVLAVVAVVVVVSISHGSGSNGSASAAASATGAAIAPSSGAGAVLPPSTGGPAAATGSPVASDPAQPDVLPAVPLTATATPAPGLTVSISGLAAVNGVANGVGEVSGPALAFTVTAVNTGTASVSLASTVVGVTYGSALTPADELTSASTSLPVDVAAGATVSGSYVFTIPADQRDQVQISVDYQAGVPVVVFAGTTP</sequence>
<dbReference type="AlphaFoldDB" id="A0A917EUH1"/>
<keyword evidence="4" id="KW-1185">Reference proteome</keyword>
<feature type="region of interest" description="Disordered" evidence="1">
    <location>
        <begin position="72"/>
        <end position="94"/>
    </location>
</feature>
<keyword evidence="2" id="KW-0472">Membrane</keyword>
<evidence type="ECO:0000313" key="4">
    <source>
        <dbReference type="Proteomes" id="UP000598775"/>
    </source>
</evidence>
<dbReference type="Proteomes" id="UP000598775">
    <property type="component" value="Unassembled WGS sequence"/>
</dbReference>
<protein>
    <recommendedName>
        <fullName evidence="5">DUF4352 domain-containing protein</fullName>
    </recommendedName>
</protein>
<comment type="caution">
    <text evidence="3">The sequence shown here is derived from an EMBL/GenBank/DDBJ whole genome shotgun (WGS) entry which is preliminary data.</text>
</comment>
<keyword evidence="2" id="KW-1133">Transmembrane helix</keyword>
<accession>A0A917EUH1</accession>
<dbReference type="RefSeq" id="WP_188673034.1">
    <property type="nucleotide sequence ID" value="NZ_BMGP01000001.1"/>
</dbReference>
<evidence type="ECO:0000313" key="3">
    <source>
        <dbReference type="EMBL" id="GGF13808.1"/>
    </source>
</evidence>
<reference evidence="3 4" key="1">
    <citation type="journal article" date="2014" name="Int. J. Syst. Evol. Microbiol.">
        <title>Complete genome sequence of Corynebacterium casei LMG S-19264T (=DSM 44701T), isolated from a smear-ripened cheese.</title>
        <authorList>
            <consortium name="US DOE Joint Genome Institute (JGI-PGF)"/>
            <person name="Walter F."/>
            <person name="Albersmeier A."/>
            <person name="Kalinowski J."/>
            <person name="Ruckert C."/>
        </authorList>
    </citation>
    <scope>NUCLEOTIDE SEQUENCE [LARGE SCALE GENOMIC DNA]</scope>
    <source>
        <strain evidence="3 4">CGMCC 1.12976</strain>
    </source>
</reference>
<evidence type="ECO:0000256" key="1">
    <source>
        <dbReference type="SAM" id="MobiDB-lite"/>
    </source>
</evidence>
<proteinExistence type="predicted"/>
<evidence type="ECO:0008006" key="5">
    <source>
        <dbReference type="Google" id="ProtNLM"/>
    </source>
</evidence>
<organism evidence="3 4">
    <name type="scientific">Subtercola lobariae</name>
    <dbReference type="NCBI Taxonomy" id="1588641"/>
    <lineage>
        <taxon>Bacteria</taxon>
        <taxon>Bacillati</taxon>
        <taxon>Actinomycetota</taxon>
        <taxon>Actinomycetes</taxon>
        <taxon>Micrococcales</taxon>
        <taxon>Microbacteriaceae</taxon>
        <taxon>Subtercola</taxon>
    </lineage>
</organism>
<keyword evidence="2" id="KW-0812">Transmembrane</keyword>
<name>A0A917EUH1_9MICO</name>
<dbReference type="EMBL" id="BMGP01000001">
    <property type="protein sequence ID" value="GGF13808.1"/>
    <property type="molecule type" value="Genomic_DNA"/>
</dbReference>
<feature type="transmembrane region" description="Helical" evidence="2">
    <location>
        <begin position="20"/>
        <end position="41"/>
    </location>
</feature>
<gene>
    <name evidence="3" type="ORF">GCM10011399_04600</name>
</gene>
<evidence type="ECO:0000256" key="2">
    <source>
        <dbReference type="SAM" id="Phobius"/>
    </source>
</evidence>